<evidence type="ECO:0000313" key="1">
    <source>
        <dbReference type="EMBL" id="KAL1850981.1"/>
    </source>
</evidence>
<name>A0ABR3W1M3_9PEZI</name>
<gene>
    <name evidence="1" type="ORF">Daus18300_012715</name>
</gene>
<dbReference type="Proteomes" id="UP001583177">
    <property type="component" value="Unassembled WGS sequence"/>
</dbReference>
<reference evidence="1 2" key="1">
    <citation type="journal article" date="2024" name="IMA Fungus">
        <title>IMA Genome - F19 : A genome assembly and annotation guide to empower mycologists, including annotated draft genome sequences of Ceratocystis pirilliformis, Diaporthe australafricana, Fusarium ophioides, Paecilomyces lecythidis, and Sporothrix stenoceras.</title>
        <authorList>
            <person name="Aylward J."/>
            <person name="Wilson A.M."/>
            <person name="Visagie C.M."/>
            <person name="Spraker J."/>
            <person name="Barnes I."/>
            <person name="Buitendag C."/>
            <person name="Ceriani C."/>
            <person name="Del Mar Angel L."/>
            <person name="du Plessis D."/>
            <person name="Fuchs T."/>
            <person name="Gasser K."/>
            <person name="Kramer D."/>
            <person name="Li W."/>
            <person name="Munsamy K."/>
            <person name="Piso A."/>
            <person name="Price J.L."/>
            <person name="Sonnekus B."/>
            <person name="Thomas C."/>
            <person name="van der Nest A."/>
            <person name="van Dijk A."/>
            <person name="van Heerden A."/>
            <person name="van Vuuren N."/>
            <person name="Yilmaz N."/>
            <person name="Duong T.A."/>
            <person name="van der Merwe N.A."/>
            <person name="Wingfield M.J."/>
            <person name="Wingfield B.D."/>
        </authorList>
    </citation>
    <scope>NUCLEOTIDE SEQUENCE [LARGE SCALE GENOMIC DNA]</scope>
    <source>
        <strain evidence="1 2">CMW 18300</strain>
    </source>
</reference>
<evidence type="ECO:0000313" key="2">
    <source>
        <dbReference type="Proteomes" id="UP001583177"/>
    </source>
</evidence>
<proteinExistence type="predicted"/>
<dbReference type="EMBL" id="JAWRVE010000179">
    <property type="protein sequence ID" value="KAL1850981.1"/>
    <property type="molecule type" value="Genomic_DNA"/>
</dbReference>
<protein>
    <submittedName>
        <fullName evidence="1">Uncharacterized protein</fullName>
    </submittedName>
</protein>
<comment type="caution">
    <text evidence="1">The sequence shown here is derived from an EMBL/GenBank/DDBJ whole genome shotgun (WGS) entry which is preliminary data.</text>
</comment>
<keyword evidence="2" id="KW-1185">Reference proteome</keyword>
<sequence length="130" mass="14188">MNPPIFNIQTPPAAPAYSTLAFNEDAIANLITHSSALLIRIGHIAGAIHPLQQISRPSSTTHEARSPFSLSSRIIFPLKHITYFTNGVTATKTTRGSFLPNYRKVVALHAPTVLAGYLDDLRDLILCARL</sequence>
<organism evidence="1 2">
    <name type="scientific">Diaporthe australafricana</name>
    <dbReference type="NCBI Taxonomy" id="127596"/>
    <lineage>
        <taxon>Eukaryota</taxon>
        <taxon>Fungi</taxon>
        <taxon>Dikarya</taxon>
        <taxon>Ascomycota</taxon>
        <taxon>Pezizomycotina</taxon>
        <taxon>Sordariomycetes</taxon>
        <taxon>Sordariomycetidae</taxon>
        <taxon>Diaporthales</taxon>
        <taxon>Diaporthaceae</taxon>
        <taxon>Diaporthe</taxon>
    </lineage>
</organism>
<accession>A0ABR3W1M3</accession>